<dbReference type="GO" id="GO:0006614">
    <property type="term" value="P:SRP-dependent cotranslational protein targeting to membrane"/>
    <property type="evidence" value="ECO:0007669"/>
    <property type="project" value="TreeGrafter"/>
</dbReference>
<dbReference type="Gene3D" id="1.10.3380.10">
    <property type="entry name" value="Sec63 N-terminal domain-like domain"/>
    <property type="match status" value="1"/>
</dbReference>
<dbReference type="SUPFAM" id="SSF158702">
    <property type="entry name" value="Sec63 N-terminal domain-like"/>
    <property type="match status" value="1"/>
</dbReference>
<evidence type="ECO:0000256" key="4">
    <source>
        <dbReference type="ARBA" id="ARBA00022824"/>
    </source>
</evidence>
<comment type="subunit">
    <text evidence="11">Interacts with OEP61/TPR7.</text>
</comment>
<dbReference type="PANTHER" id="PTHR24075">
    <property type="entry name" value="SEC63 DOMAIN-CONTAINING"/>
    <property type="match status" value="1"/>
</dbReference>
<keyword evidence="5" id="KW-0653">Protein transport</keyword>
<comment type="function">
    <text evidence="10">Required for integral membrane and secreted preprotein translocation across the endoplasmic reticulum membrane.</text>
</comment>
<evidence type="ECO:0000313" key="15">
    <source>
        <dbReference type="Proteomes" id="UP000504603"/>
    </source>
</evidence>
<feature type="transmembrane region" description="Helical" evidence="13">
    <location>
        <begin position="192"/>
        <end position="213"/>
    </location>
</feature>
<evidence type="ECO:0000256" key="1">
    <source>
        <dbReference type="ARBA" id="ARBA00004477"/>
    </source>
</evidence>
<keyword evidence="4" id="KW-0256">Endoplasmic reticulum</keyword>
<evidence type="ECO:0000256" key="11">
    <source>
        <dbReference type="ARBA" id="ARBA00064009"/>
    </source>
</evidence>
<keyword evidence="9" id="KW-0143">Chaperone</keyword>
<feature type="transmembrane region" description="Helical" evidence="13">
    <location>
        <begin position="66"/>
        <end position="88"/>
    </location>
</feature>
<dbReference type="SMART" id="SM00973">
    <property type="entry name" value="Sec63"/>
    <property type="match status" value="1"/>
</dbReference>
<dbReference type="SMART" id="SM00271">
    <property type="entry name" value="DnaJ"/>
    <property type="match status" value="1"/>
</dbReference>
<evidence type="ECO:0000256" key="3">
    <source>
        <dbReference type="ARBA" id="ARBA00022692"/>
    </source>
</evidence>
<keyword evidence="15" id="KW-1185">Reference proteome</keyword>
<evidence type="ECO:0000256" key="2">
    <source>
        <dbReference type="ARBA" id="ARBA00022448"/>
    </source>
</evidence>
<dbReference type="Gene3D" id="1.10.287.110">
    <property type="entry name" value="DnaJ domain"/>
    <property type="match status" value="1"/>
</dbReference>
<gene>
    <name evidence="16 17" type="primary">LOC111011490</name>
</gene>
<dbReference type="GO" id="GO:0006620">
    <property type="term" value="P:post-translational protein targeting to endoplasmic reticulum membrane"/>
    <property type="evidence" value="ECO:0007669"/>
    <property type="project" value="TreeGrafter"/>
</dbReference>
<evidence type="ECO:0000313" key="17">
    <source>
        <dbReference type="RefSeq" id="XP_022140962.1"/>
    </source>
</evidence>
<accession>A0A6J1CHK4</accession>
<dbReference type="InterPro" id="IPR004179">
    <property type="entry name" value="Sec63-dom"/>
</dbReference>
<keyword evidence="6 13" id="KW-1133">Transmembrane helix</keyword>
<dbReference type="Gene3D" id="2.60.40.150">
    <property type="entry name" value="C2 domain"/>
    <property type="match status" value="1"/>
</dbReference>
<feature type="domain" description="J" evidence="14">
    <location>
        <begin position="99"/>
        <end position="164"/>
    </location>
</feature>
<dbReference type="GeneID" id="111011490"/>
<dbReference type="GO" id="GO:0031207">
    <property type="term" value="C:Sec62/Sec63 complex"/>
    <property type="evidence" value="ECO:0007669"/>
    <property type="project" value="TreeGrafter"/>
</dbReference>
<dbReference type="SUPFAM" id="SSF81296">
    <property type="entry name" value="E set domains"/>
    <property type="match status" value="1"/>
</dbReference>
<evidence type="ECO:0000256" key="12">
    <source>
        <dbReference type="SAM" id="MobiDB-lite"/>
    </source>
</evidence>
<dbReference type="PANTHER" id="PTHR24075:SF0">
    <property type="entry name" value="TRANSLOCATION PROTEIN SEC63 HOMOLOG"/>
    <property type="match status" value="1"/>
</dbReference>
<evidence type="ECO:0000256" key="10">
    <source>
        <dbReference type="ARBA" id="ARBA00056231"/>
    </source>
</evidence>
<dbReference type="InterPro" id="IPR001623">
    <property type="entry name" value="DnaJ_domain"/>
</dbReference>
<feature type="compositionally biased region" description="Acidic residues" evidence="12">
    <location>
        <begin position="624"/>
        <end position="655"/>
    </location>
</feature>
<reference evidence="16 17" key="1">
    <citation type="submission" date="2025-04" db="UniProtKB">
        <authorList>
            <consortium name="RefSeq"/>
        </authorList>
    </citation>
    <scope>IDENTIFICATION</scope>
    <source>
        <strain evidence="16 17">OHB3-1</strain>
    </source>
</reference>
<dbReference type="PRINTS" id="PR00625">
    <property type="entry name" value="JDOMAIN"/>
</dbReference>
<dbReference type="OrthoDB" id="1734229at2759"/>
<dbReference type="PROSITE" id="PS50076">
    <property type="entry name" value="DNAJ_2"/>
    <property type="match status" value="1"/>
</dbReference>
<keyword evidence="7 13" id="KW-0472">Membrane</keyword>
<dbReference type="GO" id="GO:0003723">
    <property type="term" value="F:RNA binding"/>
    <property type="evidence" value="ECO:0007669"/>
    <property type="project" value="TreeGrafter"/>
</dbReference>
<dbReference type="SUPFAM" id="SSF46565">
    <property type="entry name" value="Chaperone J-domain"/>
    <property type="match status" value="1"/>
</dbReference>
<dbReference type="AlphaFoldDB" id="A0A6J1CHK4"/>
<feature type="transmembrane region" description="Helical" evidence="13">
    <location>
        <begin position="12"/>
        <end position="32"/>
    </location>
</feature>
<name>A0A6J1CHK4_MOMCH</name>
<dbReference type="RefSeq" id="XP_022140962.1">
    <property type="nucleotide sequence ID" value="XM_022285270.1"/>
</dbReference>
<dbReference type="Gene3D" id="1.10.150.20">
    <property type="entry name" value="5' to 3' exonuclease, C-terminal subdomain"/>
    <property type="match status" value="1"/>
</dbReference>
<evidence type="ECO:0000256" key="5">
    <source>
        <dbReference type="ARBA" id="ARBA00022927"/>
    </source>
</evidence>
<dbReference type="InterPro" id="IPR035892">
    <property type="entry name" value="C2_domain_sf"/>
</dbReference>
<proteinExistence type="predicted"/>
<dbReference type="FunFam" id="1.10.287.110:FF:000038">
    <property type="entry name" value="DnaJ protein ERDJ2A"/>
    <property type="match status" value="1"/>
</dbReference>
<evidence type="ECO:0000256" key="13">
    <source>
        <dbReference type="SAM" id="Phobius"/>
    </source>
</evidence>
<feature type="region of interest" description="Disordered" evidence="12">
    <location>
        <begin position="617"/>
        <end position="685"/>
    </location>
</feature>
<evidence type="ECO:0000256" key="6">
    <source>
        <dbReference type="ARBA" id="ARBA00022989"/>
    </source>
</evidence>
<feature type="compositionally biased region" description="Low complexity" evidence="12">
    <location>
        <begin position="672"/>
        <end position="685"/>
    </location>
</feature>
<protein>
    <submittedName>
        <fullName evidence="16 17">DnaJ protein ERDJ2A-like</fullName>
    </submittedName>
</protein>
<keyword evidence="3 13" id="KW-0812">Transmembrane</keyword>
<dbReference type="Pfam" id="PF00226">
    <property type="entry name" value="DnaJ"/>
    <property type="match status" value="1"/>
</dbReference>
<keyword evidence="2" id="KW-0813">Transport</keyword>
<dbReference type="InterPro" id="IPR014756">
    <property type="entry name" value="Ig_E-set"/>
</dbReference>
<dbReference type="CDD" id="cd06257">
    <property type="entry name" value="DnaJ"/>
    <property type="match status" value="1"/>
</dbReference>
<evidence type="ECO:0000256" key="9">
    <source>
        <dbReference type="ARBA" id="ARBA00023186"/>
    </source>
</evidence>
<dbReference type="GO" id="GO:0008320">
    <property type="term" value="F:protein transmembrane transporter activity"/>
    <property type="evidence" value="ECO:0007669"/>
    <property type="project" value="TreeGrafter"/>
</dbReference>
<dbReference type="Pfam" id="PF02889">
    <property type="entry name" value="Sec63"/>
    <property type="match status" value="1"/>
</dbReference>
<dbReference type="InterPro" id="IPR036869">
    <property type="entry name" value="J_dom_sf"/>
</dbReference>
<keyword evidence="8" id="KW-0325">Glycoprotein</keyword>
<organism evidence="15 16">
    <name type="scientific">Momordica charantia</name>
    <name type="common">Bitter gourd</name>
    <name type="synonym">Balsam pear</name>
    <dbReference type="NCBI Taxonomy" id="3673"/>
    <lineage>
        <taxon>Eukaryota</taxon>
        <taxon>Viridiplantae</taxon>
        <taxon>Streptophyta</taxon>
        <taxon>Embryophyta</taxon>
        <taxon>Tracheophyta</taxon>
        <taxon>Spermatophyta</taxon>
        <taxon>Magnoliopsida</taxon>
        <taxon>eudicotyledons</taxon>
        <taxon>Gunneridae</taxon>
        <taxon>Pentapetalae</taxon>
        <taxon>rosids</taxon>
        <taxon>fabids</taxon>
        <taxon>Cucurbitales</taxon>
        <taxon>Cucurbitaceae</taxon>
        <taxon>Momordiceae</taxon>
        <taxon>Momordica</taxon>
    </lineage>
</organism>
<evidence type="ECO:0000256" key="8">
    <source>
        <dbReference type="ARBA" id="ARBA00023180"/>
    </source>
</evidence>
<dbReference type="Proteomes" id="UP000504603">
    <property type="component" value="Unplaced"/>
</dbReference>
<comment type="subcellular location">
    <subcellularLocation>
        <location evidence="1">Endoplasmic reticulum membrane</location>
        <topology evidence="1">Multi-pass membrane protein</topology>
    </subcellularLocation>
</comment>
<dbReference type="KEGG" id="mcha:111011490"/>
<sequence>MATSEENSALFPIFILTIMALPLVPYTILKLCRAASKKAKIIHCQCSECTRSGKYRKSIFKRIANFSTYSNLTLVLLWIFMIVLVYYIKNMSREIQVFEPFSILGLENGASDADIKKAYRRLSILYHPDKNPDPEAHKYFVEFISKAYQALTDPISRENYEKYGHPDGKQGFQMGIALPQFLLHIDGASGGILLLWIVGVCIILPLVIAVVYLSRSSKYTGNYVMRQTLSTYYYFMKPSLAPSKVMDVFIKAAEYVEMPVRRTDNDPLQKIFGLVRSELNLDLKNIKQEQAKFWKQHPALVKTQLLIQAQLTREFSNLPPPLHGDFKHVLELAPRLLEELMKMALIPRNVQGQGWLRPATGVIELSQCIIQAVPLSTRKATGGSSEGIAPFLQLPHFSEVVVKKIARKKVRAFEDLQKLAQEERAELLTQVASFSPAEVQDVETVLEMMPSITVTVTCETEGEEGIQEGDTVTIQAWVTLERRNGLVGALPHAPFYPFHKEENFWFLLADPNSNNVWFYQKVSFMDEATAITAASKAIEEQMEGSGASVKETSAAVREAVEKVKAGSRLVLGKFHAPAEGNYNLTCYCLCDSWIGCDNKTNLKLKILKRTRAGTRGGFMAEEGPVMDDGIEEEEENDEEEYDDYESEYSEDEADEPDVKKKGPVANGKAHKQQSSSSEGSGSDDE</sequence>
<evidence type="ECO:0000256" key="7">
    <source>
        <dbReference type="ARBA" id="ARBA00023136"/>
    </source>
</evidence>
<evidence type="ECO:0000259" key="14">
    <source>
        <dbReference type="PROSITE" id="PS50076"/>
    </source>
</evidence>
<dbReference type="RefSeq" id="XP_022140961.1">
    <property type="nucleotide sequence ID" value="XM_022285269.1"/>
</dbReference>
<evidence type="ECO:0000313" key="16">
    <source>
        <dbReference type="RefSeq" id="XP_022140961.1"/>
    </source>
</evidence>
<dbReference type="FunFam" id="1.10.3380.10:FF:000007">
    <property type="entry name" value="DnaJ protein ERDJ2A"/>
    <property type="match status" value="1"/>
</dbReference>